<dbReference type="GO" id="GO:0008270">
    <property type="term" value="F:zinc ion binding"/>
    <property type="evidence" value="ECO:0007669"/>
    <property type="project" value="UniProtKB-KW"/>
</dbReference>
<dbReference type="CDD" id="cd02907">
    <property type="entry name" value="Macro_Af1521_BAL-like"/>
    <property type="match status" value="1"/>
</dbReference>
<keyword evidence="10" id="KW-0520">NAD</keyword>
<dbReference type="InterPro" id="IPR019787">
    <property type="entry name" value="Znf_PHD-finger"/>
</dbReference>
<evidence type="ECO:0000256" key="4">
    <source>
        <dbReference type="ARBA" id="ARBA00022676"/>
    </source>
</evidence>
<dbReference type="InterPro" id="IPR011011">
    <property type="entry name" value="Znf_FYVE_PHD"/>
</dbReference>
<dbReference type="GO" id="GO:1990404">
    <property type="term" value="F:NAD+-protein mono-ADP-ribosyltransferase activity"/>
    <property type="evidence" value="ECO:0007669"/>
    <property type="project" value="TreeGrafter"/>
</dbReference>
<dbReference type="GO" id="GO:0005737">
    <property type="term" value="C:cytoplasm"/>
    <property type="evidence" value="ECO:0007669"/>
    <property type="project" value="TreeGrafter"/>
</dbReference>
<dbReference type="GO" id="GO:0006508">
    <property type="term" value="P:proteolysis"/>
    <property type="evidence" value="ECO:0007669"/>
    <property type="project" value="UniProtKB-KW"/>
</dbReference>
<dbReference type="InterPro" id="IPR038765">
    <property type="entry name" value="Papain-like_cys_pep_sf"/>
</dbReference>
<feature type="domain" description="Macro" evidence="16">
    <location>
        <begin position="770"/>
        <end position="961"/>
    </location>
</feature>
<evidence type="ECO:0000256" key="13">
    <source>
        <dbReference type="SAM" id="MobiDB-lite"/>
    </source>
</evidence>
<comment type="similarity">
    <text evidence="2">Belongs to the peptidase C48 family.</text>
</comment>
<keyword evidence="8" id="KW-0378">Hydrolase</keyword>
<dbReference type="PANTHER" id="PTHR14453">
    <property type="entry name" value="PARP/ZINC FINGER CCCH TYPE DOMAIN CONTAINING PROTEIN"/>
    <property type="match status" value="1"/>
</dbReference>
<dbReference type="InterPro" id="IPR052056">
    <property type="entry name" value="Mono-ARTD/PARP"/>
</dbReference>
<keyword evidence="18" id="KW-1185">Reference proteome</keyword>
<dbReference type="GO" id="GO:0005634">
    <property type="term" value="C:nucleus"/>
    <property type="evidence" value="ECO:0007669"/>
    <property type="project" value="UniProtKB-SubCell"/>
</dbReference>
<dbReference type="SUPFAM" id="SSF54001">
    <property type="entry name" value="Cysteine proteinases"/>
    <property type="match status" value="1"/>
</dbReference>
<dbReference type="PANTHER" id="PTHR14453:SF70">
    <property type="entry name" value="PROTEIN MONO-ADP-RIBOSYLTRANSFERASE PARP9"/>
    <property type="match status" value="1"/>
</dbReference>
<dbReference type="PROSITE" id="PS51154">
    <property type="entry name" value="MACRO"/>
    <property type="match status" value="1"/>
</dbReference>
<dbReference type="InterPro" id="IPR003653">
    <property type="entry name" value="Peptidase_C48_C"/>
</dbReference>
<keyword evidence="9" id="KW-0862">Zinc</keyword>
<evidence type="ECO:0000256" key="3">
    <source>
        <dbReference type="ARBA" id="ARBA00022670"/>
    </source>
</evidence>
<keyword evidence="4" id="KW-0328">Glycosyltransferase</keyword>
<dbReference type="InterPro" id="IPR001965">
    <property type="entry name" value="Znf_PHD"/>
</dbReference>
<evidence type="ECO:0000256" key="6">
    <source>
        <dbReference type="ARBA" id="ARBA00022723"/>
    </source>
</evidence>
<dbReference type="GO" id="GO:0003714">
    <property type="term" value="F:transcription corepressor activity"/>
    <property type="evidence" value="ECO:0007669"/>
    <property type="project" value="TreeGrafter"/>
</dbReference>
<accession>A0A669CZJ1</accession>
<dbReference type="SMART" id="SM00506">
    <property type="entry name" value="A1pp"/>
    <property type="match status" value="1"/>
</dbReference>
<dbReference type="Proteomes" id="UP000005207">
    <property type="component" value="Unplaced"/>
</dbReference>
<dbReference type="Gene3D" id="3.30.40.10">
    <property type="entry name" value="Zinc/RING finger domain, C3HC4 (zinc finger)"/>
    <property type="match status" value="1"/>
</dbReference>
<keyword evidence="3" id="KW-0645">Protease</keyword>
<dbReference type="GO" id="GO:0060335">
    <property type="term" value="P:positive regulation of type II interferon-mediated signaling pathway"/>
    <property type="evidence" value="ECO:0007669"/>
    <property type="project" value="TreeGrafter"/>
</dbReference>
<feature type="region of interest" description="Disordered" evidence="13">
    <location>
        <begin position="69"/>
        <end position="109"/>
    </location>
</feature>
<feature type="compositionally biased region" description="Polar residues" evidence="13">
    <location>
        <begin position="750"/>
        <end position="759"/>
    </location>
</feature>
<evidence type="ECO:0000313" key="17">
    <source>
        <dbReference type="Ensembl" id="ENSONIP00000052174.1"/>
    </source>
</evidence>
<evidence type="ECO:0000259" key="16">
    <source>
        <dbReference type="PROSITE" id="PS51154"/>
    </source>
</evidence>
<proteinExistence type="inferred from homology"/>
<reference evidence="17" key="2">
    <citation type="submission" date="2025-09" db="UniProtKB">
        <authorList>
            <consortium name="Ensembl"/>
        </authorList>
    </citation>
    <scope>IDENTIFICATION</scope>
</reference>
<feature type="compositionally biased region" description="Polar residues" evidence="13">
    <location>
        <begin position="72"/>
        <end position="95"/>
    </location>
</feature>
<feature type="region of interest" description="Disordered" evidence="13">
    <location>
        <begin position="1"/>
        <end position="54"/>
    </location>
</feature>
<evidence type="ECO:0000256" key="11">
    <source>
        <dbReference type="ARBA" id="ARBA00023242"/>
    </source>
</evidence>
<dbReference type="SMART" id="SM00249">
    <property type="entry name" value="PHD"/>
    <property type="match status" value="1"/>
</dbReference>
<keyword evidence="11" id="KW-0539">Nucleus</keyword>
<evidence type="ECO:0000259" key="15">
    <source>
        <dbReference type="PROSITE" id="PS50600"/>
    </source>
</evidence>
<feature type="domain" description="Ubiquitin-like protease family profile" evidence="15">
    <location>
        <begin position="1011"/>
        <end position="1177"/>
    </location>
</feature>
<dbReference type="Ensembl" id="ENSONIT00000050819.1">
    <property type="protein sequence ID" value="ENSONIP00000052174.1"/>
    <property type="gene ID" value="ENSONIG00000040713.1"/>
</dbReference>
<feature type="compositionally biased region" description="Basic and acidic residues" evidence="13">
    <location>
        <begin position="1"/>
        <end position="18"/>
    </location>
</feature>
<evidence type="ECO:0000256" key="9">
    <source>
        <dbReference type="ARBA" id="ARBA00022833"/>
    </source>
</evidence>
<keyword evidence="6" id="KW-0479">Metal-binding</keyword>
<dbReference type="GeneTree" id="ENSGT00940000158837"/>
<dbReference type="Gene3D" id="3.40.395.10">
    <property type="entry name" value="Adenoviral Proteinase, Chain A"/>
    <property type="match status" value="1"/>
</dbReference>
<dbReference type="Pfam" id="PF00628">
    <property type="entry name" value="PHD"/>
    <property type="match status" value="1"/>
</dbReference>
<dbReference type="GO" id="GO:0044389">
    <property type="term" value="F:ubiquitin-like protein ligase binding"/>
    <property type="evidence" value="ECO:0007669"/>
    <property type="project" value="TreeGrafter"/>
</dbReference>
<dbReference type="AlphaFoldDB" id="A0A669CZJ1"/>
<comment type="subcellular location">
    <subcellularLocation>
        <location evidence="1">Nucleus</location>
    </subcellularLocation>
</comment>
<feature type="region of interest" description="Disordered" evidence="13">
    <location>
        <begin position="733"/>
        <end position="767"/>
    </location>
</feature>
<dbReference type="GO" id="GO:0003950">
    <property type="term" value="F:NAD+ poly-ADP-ribosyltransferase activity"/>
    <property type="evidence" value="ECO:0007669"/>
    <property type="project" value="TreeGrafter"/>
</dbReference>
<evidence type="ECO:0000256" key="2">
    <source>
        <dbReference type="ARBA" id="ARBA00005234"/>
    </source>
</evidence>
<evidence type="ECO:0000256" key="5">
    <source>
        <dbReference type="ARBA" id="ARBA00022679"/>
    </source>
</evidence>
<dbReference type="InterPro" id="IPR002589">
    <property type="entry name" value="Macro_dom"/>
</dbReference>
<sequence>MHYQKRTMEVIHKPKNIDVEGDGGTSGEKTSSLDEGNTGDETLEMYPPAKAGNEPLSLLKQDVLEDSDDNGIVQNISPELKQPQTGVSPSQSSTSLEKDWSRNSSNKSDSSNAEEEFYKCALPQQPCFFFIDHKDWEDLKKTQKGRLFKGMEWTNVVATGIKSIHPFCSFGFKRHTINTTQSRSKTAVFSCTAYCRFKDCPVTVKVEVKDEKTLKADVLFQGGEVCHNTKEIKTRPVRGQSRDVIAEKLETKLPRSLYLDSLNQIPEKAFQAGCRDEAPSKDVLKNIAWSHRKKQRPHVNEMASLQMLIDRQQGLPNEVLQRVLLHPKGIMLWSKKTLSVFYQRCKDDIVYFDATGSIISKDNASATPYYVYEVIVRNPFKGSSPLPTATFVTCDHTTASVTYFLQAFQTELTRMYGSRANKRPVMIICDGSMVLLQSIAMTFCRASLEDLLERYFQVITGQLDTDNFNIPILHRCLSHIMKNAKDLCKKRLQKHYKFGMHVFGLLACSSNLKDMDGIIISATVVFKSPCSGPQVKKHLRNLKMLIDQTGNGDAEDTDIIPEDYKTAIVHSSLKQHFAEVIASAPLDVTGPPNVYHAPAFISSISKYFLPHATLWSGMLLGDLGRHGKGSAYGFLSKRYNHVSQLKKQNYTEDNRTQGIMEKSQWDLKRIRFERRRLTRLDDFVQIYQRKHDALLREYGDVGKKRMKKYRVETEKWKKKSRKRKGFYVTPLMGKRLKQDHQEEPPHSDVPTEQTEAVTTQDEKEQAATQKRIMSAQLTQDVDISVWIADLCKFQVDAVVNAANTSLQHCGGLALAISESGGPKIQKESNTYIAENGPLRIGEAIVTSAGNLSCKKIIHVVGPCMQSKPSAKDVTQAKPILRQAIISVLQKAEEHKLCSIAIPAVSSGIYNFPARACADVIVQTIYDHVKNKTTKSAPFTINLVDKEEKTAKELERACKELLSDPFPNSVGQGNQNEDPTRTSISQVTALWKRKQTEVVVAVIPSQIKGNNFIVHHSELKSLEPHRWLTGEIIECALHDIACKLDLGSKVYILNHYTAGVILFGKRELMRRHCLSKVNFDNYHAIVSFVNVGNVHWKFLYLSKADSCLYLVDPARSTRELEESKVAAQKFREFFKMRRTAINKTDWVDIKLKGGVLKHPVQKDTNSCGVIVILMAKAFMESFPKIPEMTFKTTIKAMVQQREAIALQILGASVFEAENNCAMCSTPKPPFPGPSITKWIQCDSCSRWFHTQCLQMNTDLFQKAEAAEWECALCEK</sequence>
<feature type="domain" description="PHD-type" evidence="14">
    <location>
        <begin position="1216"/>
        <end position="1274"/>
    </location>
</feature>
<protein>
    <recommendedName>
        <fullName evidence="19">PHD-type domain-containing protein</fullName>
    </recommendedName>
</protein>
<dbReference type="GO" id="GO:0008234">
    <property type="term" value="F:cysteine-type peptidase activity"/>
    <property type="evidence" value="ECO:0007669"/>
    <property type="project" value="InterPro"/>
</dbReference>
<dbReference type="InterPro" id="IPR013083">
    <property type="entry name" value="Znf_RING/FYVE/PHD"/>
</dbReference>
<dbReference type="PROSITE" id="PS50600">
    <property type="entry name" value="ULP_PROTEASE"/>
    <property type="match status" value="1"/>
</dbReference>
<dbReference type="PROSITE" id="PS50016">
    <property type="entry name" value="ZF_PHD_2"/>
    <property type="match status" value="1"/>
</dbReference>
<evidence type="ECO:0000313" key="18">
    <source>
        <dbReference type="Proteomes" id="UP000005207"/>
    </source>
</evidence>
<dbReference type="InParanoid" id="A0A669CZJ1"/>
<dbReference type="GO" id="GO:0010629">
    <property type="term" value="P:negative regulation of gene expression"/>
    <property type="evidence" value="ECO:0007669"/>
    <property type="project" value="TreeGrafter"/>
</dbReference>
<dbReference type="OMA" id="FPARACA"/>
<feature type="compositionally biased region" description="Basic and acidic residues" evidence="13">
    <location>
        <begin position="736"/>
        <end position="746"/>
    </location>
</feature>
<evidence type="ECO:0008006" key="19">
    <source>
        <dbReference type="Google" id="ProtNLM"/>
    </source>
</evidence>
<name>A0A669CZJ1_ORENI</name>
<dbReference type="CDD" id="cd15517">
    <property type="entry name" value="PHD_TCF19_like"/>
    <property type="match status" value="1"/>
</dbReference>
<gene>
    <name evidence="17" type="primary">LOC102080872</name>
</gene>
<evidence type="ECO:0000256" key="1">
    <source>
        <dbReference type="ARBA" id="ARBA00004123"/>
    </source>
</evidence>
<evidence type="ECO:0000256" key="10">
    <source>
        <dbReference type="ARBA" id="ARBA00023027"/>
    </source>
</evidence>
<keyword evidence="7 12" id="KW-0863">Zinc-finger</keyword>
<evidence type="ECO:0000256" key="12">
    <source>
        <dbReference type="PROSITE-ProRule" id="PRU00146"/>
    </source>
</evidence>
<organism evidence="17 18">
    <name type="scientific">Oreochromis niloticus</name>
    <name type="common">Nile tilapia</name>
    <name type="synonym">Tilapia nilotica</name>
    <dbReference type="NCBI Taxonomy" id="8128"/>
    <lineage>
        <taxon>Eukaryota</taxon>
        <taxon>Metazoa</taxon>
        <taxon>Chordata</taxon>
        <taxon>Craniata</taxon>
        <taxon>Vertebrata</taxon>
        <taxon>Euteleostomi</taxon>
        <taxon>Actinopterygii</taxon>
        <taxon>Neopterygii</taxon>
        <taxon>Teleostei</taxon>
        <taxon>Neoteleostei</taxon>
        <taxon>Acanthomorphata</taxon>
        <taxon>Ovalentaria</taxon>
        <taxon>Cichlomorphae</taxon>
        <taxon>Cichliformes</taxon>
        <taxon>Cichlidae</taxon>
        <taxon>African cichlids</taxon>
        <taxon>Pseudocrenilabrinae</taxon>
        <taxon>Oreochromini</taxon>
        <taxon>Oreochromis</taxon>
    </lineage>
</organism>
<dbReference type="PROSITE" id="PS01359">
    <property type="entry name" value="ZF_PHD_1"/>
    <property type="match status" value="1"/>
</dbReference>
<evidence type="ECO:0000256" key="8">
    <source>
        <dbReference type="ARBA" id="ARBA00022801"/>
    </source>
</evidence>
<dbReference type="Pfam" id="PF01661">
    <property type="entry name" value="Macro"/>
    <property type="match status" value="1"/>
</dbReference>
<dbReference type="GO" id="GO:0070212">
    <property type="term" value="P:protein poly-ADP-ribosylation"/>
    <property type="evidence" value="ECO:0007669"/>
    <property type="project" value="TreeGrafter"/>
</dbReference>
<dbReference type="InterPro" id="IPR043472">
    <property type="entry name" value="Macro_dom-like"/>
</dbReference>
<dbReference type="InterPro" id="IPR019786">
    <property type="entry name" value="Zinc_finger_PHD-type_CS"/>
</dbReference>
<keyword evidence="5" id="KW-0808">Transferase</keyword>
<evidence type="ECO:0000259" key="14">
    <source>
        <dbReference type="PROSITE" id="PS50016"/>
    </source>
</evidence>
<dbReference type="SUPFAM" id="SSF52949">
    <property type="entry name" value="Macro domain-like"/>
    <property type="match status" value="1"/>
</dbReference>
<dbReference type="SUPFAM" id="SSF57903">
    <property type="entry name" value="FYVE/PHD zinc finger"/>
    <property type="match status" value="1"/>
</dbReference>
<evidence type="ECO:0000256" key="7">
    <source>
        <dbReference type="ARBA" id="ARBA00022771"/>
    </source>
</evidence>
<reference evidence="17" key="1">
    <citation type="submission" date="2025-08" db="UniProtKB">
        <authorList>
            <consortium name="Ensembl"/>
        </authorList>
    </citation>
    <scope>IDENTIFICATION</scope>
</reference>
<dbReference type="Gene3D" id="3.40.220.10">
    <property type="entry name" value="Leucine Aminopeptidase, subunit E, domain 1"/>
    <property type="match status" value="1"/>
</dbReference>